<sequence length="671" mass="74018">MTGSSDRKVRTVFAGKVGQRVENMLRFDRHKRLSNVVLGGLDCPIAYNDATVWSDELDCEVPARSVGETAMVPAGRAAQNPFDLVFYTPFGCNTQMGRFGLKAQAAYAAEMQNFDAAFHRMARRDKDDRLSWVFARVVKNGMPWLSWAVESLCESYLPRALQRNMLLAARTEQIDVRAGELEVHHTAEGLDRGQAPFAGGSDLLVSVVCADELALGENANLFVDMKDTSFVSQARGANELVTDLFSMWCGNLAEVGLLRDHSLWVIPQFTRAEMQGYFSKWGLRLESGRLLDVSATVHWLTSMRVYPNVGTLEVTQGDALRVVELSAIRRFRFQAEGRWYDLTSMEGVGGEASLNFPIADVVVRVASALGVIESVEGTSTVPNWRNVEEVSWWKALTIGSLGDFTQQVTIGHWMNAGFFSEGEIFHDRAEQWMNLLCSVGFTQKGVTWLGVYWSLPHFNEAERYGGNYLPDVGGAEVAIGGLRYDVRPGGDDGVEGREDEFGGVFGIGYSGTVLQPDNRNEVVPVWLVMTRANWASLLGSGLGDTIVSGRRRFVWDAAARGMGRDLDFDGSVKDEYIAEVYSRALVQDRFPAVLVLRQGATMRGSSPTIVRSCGRGDYLCEVYSPLELLRFGGRSIQLLGGHFSALAALPEFSVYGSGRETATPAGFDSYF</sequence>
<dbReference type="GO" id="GO:0019028">
    <property type="term" value="C:viral capsid"/>
    <property type="evidence" value="ECO:0007669"/>
    <property type="project" value="UniProtKB-KW"/>
</dbReference>
<keyword evidence="1" id="KW-0946">Virion</keyword>
<organism evidence="1">
    <name type="scientific">Plasmopara viticola lesion associated totivirus-like 2</name>
    <dbReference type="NCBI Taxonomy" id="2689137"/>
    <lineage>
        <taxon>Viruses</taxon>
        <taxon>Riboviria</taxon>
        <taxon>Orthornavirae</taxon>
        <taxon>Duplornaviricota</taxon>
        <taxon>Chrymotiviricetes</taxon>
        <taxon>Ghabrivirales</taxon>
        <taxon>Betatotivirineae</taxon>
        <taxon>Ootiviridae</taxon>
        <taxon>Ootivirus</taxon>
        <taxon>Ootivirus go</taxon>
    </lineage>
</organism>
<proteinExistence type="predicted"/>
<dbReference type="EMBL" id="MN545915">
    <property type="protein sequence ID" value="QGY72637.1"/>
    <property type="molecule type" value="Genomic_RNA"/>
</dbReference>
<reference evidence="1" key="1">
    <citation type="journal article" date="2020" name="Virus Evol.">
        <title>Analysis of the virome associated to grapevine downy mildew lesions reveals new mycovirus lineages.</title>
        <authorList>
            <person name="Chiapello M."/>
            <person name="Rodriguez-Romero J."/>
            <person name="Ayllon M.A."/>
            <person name="Turina M."/>
        </authorList>
    </citation>
    <scope>NUCLEOTIDE SEQUENCE</scope>
    <source>
        <strain evidence="1">DMS6_DN13622</strain>
    </source>
</reference>
<name>A0A6B9HCV6_9VIRU</name>
<evidence type="ECO:0000313" key="1">
    <source>
        <dbReference type="EMBL" id="QGY72637.1"/>
    </source>
</evidence>
<keyword evidence="1" id="KW-0167">Capsid protein</keyword>
<protein>
    <submittedName>
        <fullName evidence="1">Putative coat protein</fullName>
    </submittedName>
</protein>
<accession>A0A6B9HCV6</accession>